<dbReference type="PROSITE" id="PS50818">
    <property type="entry name" value="INTEIN_C_TER"/>
    <property type="match status" value="1"/>
</dbReference>
<dbReference type="InterPro" id="IPR030934">
    <property type="entry name" value="Intein_C"/>
</dbReference>
<evidence type="ECO:0008006" key="3">
    <source>
        <dbReference type="Google" id="ProtNLM"/>
    </source>
</evidence>
<dbReference type="Gene3D" id="2.170.16.10">
    <property type="entry name" value="Hedgehog/Intein (Hint) domain"/>
    <property type="match status" value="1"/>
</dbReference>
<proteinExistence type="predicted"/>
<accession>A0ABY2LFQ4</accession>
<dbReference type="CDD" id="cd00081">
    <property type="entry name" value="Hint"/>
    <property type="match status" value="1"/>
</dbReference>
<dbReference type="SUPFAM" id="SSF51294">
    <property type="entry name" value="Hedgehog/intein (Hint) domain"/>
    <property type="match status" value="1"/>
</dbReference>
<comment type="caution">
    <text evidence="1">The sequence shown here is derived from an EMBL/GenBank/DDBJ whole genome shotgun (WGS) entry which is preliminary data.</text>
</comment>
<keyword evidence="2" id="KW-1185">Reference proteome</keyword>
<dbReference type="Proteomes" id="UP000297918">
    <property type="component" value="Unassembled WGS sequence"/>
</dbReference>
<name>A0ABY2LFQ4_9LEPT</name>
<dbReference type="InterPro" id="IPR036844">
    <property type="entry name" value="Hint_dom_sf"/>
</dbReference>
<organism evidence="1 2">
    <name type="scientific">Leptospira bourretii</name>
    <dbReference type="NCBI Taxonomy" id="2484962"/>
    <lineage>
        <taxon>Bacteria</taxon>
        <taxon>Pseudomonadati</taxon>
        <taxon>Spirochaetota</taxon>
        <taxon>Spirochaetia</taxon>
        <taxon>Leptospirales</taxon>
        <taxon>Leptospiraceae</taxon>
        <taxon>Leptospira</taxon>
    </lineage>
</organism>
<evidence type="ECO:0000313" key="2">
    <source>
        <dbReference type="Proteomes" id="UP000297918"/>
    </source>
</evidence>
<dbReference type="Pfam" id="PF07591">
    <property type="entry name" value="PT-HINT"/>
    <property type="match status" value="1"/>
</dbReference>
<evidence type="ECO:0000313" key="1">
    <source>
        <dbReference type="EMBL" id="TGK92233.1"/>
    </source>
</evidence>
<dbReference type="NCBIfam" id="TIGR01443">
    <property type="entry name" value="intein_Cterm"/>
    <property type="match status" value="1"/>
</dbReference>
<gene>
    <name evidence="1" type="ORF">EHQ26_09660</name>
</gene>
<protein>
    <recommendedName>
        <fullName evidence="3">Intein C-terminal splicing domain-containing protein</fullName>
    </recommendedName>
</protein>
<reference evidence="2" key="1">
    <citation type="journal article" date="2019" name="PLoS Negl. Trop. Dis.">
        <title>Revisiting the worldwide diversity of Leptospira species in the environment.</title>
        <authorList>
            <person name="Vincent A.T."/>
            <person name="Schiettekatte O."/>
            <person name="Bourhy P."/>
            <person name="Veyrier F.J."/>
            <person name="Picardeau M."/>
        </authorList>
    </citation>
    <scope>NUCLEOTIDE SEQUENCE [LARGE SCALE GENOMIC DNA]</scope>
    <source>
        <strain evidence="2">201800281</strain>
    </source>
</reference>
<sequence>MKNNIKALISIMLLSGLSLLGQTNDVSYLRSQKISTEVKPSFVQLEPRIINNAGPEFQAQALKMKKIITQYNQLVYEKKLKEATRIVELYFPKSEIEYISSKGHSIISEYHINIDQSVQEIPRVVPKKVTKIFENETDELYILTYENNTQVETTWSHPFFIINKGWTEAKDIKVGDYSQTTNGKLKITKINIEKLDKPIKVYNFEVEDNHNYFVSKDGILVHNQNKGIYGRPTKEELLTSSGGGGGGGGPGLGIAIAQGVKSLYLTAGYYYGQASSAISNQINRFFSRGGSSIVGESNAIIAEKGYIDPQKVRFVQDSIKSEFKDGKKLKDAVDALKNGKMKVDEFPPIRIFNQDGKIYSLDNRRLEVFKQAGVSKIPYQRATEQELTKELPYKFTTTNDGISIKIRDSK</sequence>
<dbReference type="RefSeq" id="WP_135749897.1">
    <property type="nucleotide sequence ID" value="NZ_RQFL01000022.1"/>
</dbReference>
<dbReference type="EMBL" id="RQFL01000022">
    <property type="protein sequence ID" value="TGK92233.1"/>
    <property type="molecule type" value="Genomic_DNA"/>
</dbReference>